<keyword evidence="15" id="KW-0325">Glycoprotein</keyword>
<sequence>MLKKEYFKNPTFILLAFIILAYVFSVLCRFYWIFWASEFNEYFFNNELMIISNDGYAFAEGARDMIAGFHQPNDLSYYGSSLSTLTYWFYKITPFSLESIFIYISTFLSSLVVIPLILIANEYKRPLMGFVAALLASIANSYYNRTMSGYYDTDMLVIVLAMMIVFFMIRLILKKDLLSLIALPLFVGIYLWWYPSSYTLNVALLGLFFIYTLVFHIKEKTLYMAIILASITLSNIAWFYQSAIIVILFSLFVLQNKRFSFALLGILGLATLVFLILSGGIDPILYQLKFYIFRSDESANLAQGFMYFNVNQTIQEVESIDLSIFMQRISGSELVFFVSLIGFIFLVRKHKSMILALPMLALGFLALKSGLRFTIYAVPVLALGFGFLMSLLQERKQKNNNTYWWANIGVFIFTFLSLIPMFYHINNYKAPTVFSQNEATKLDELKKIAQREDYVVAWWDYGYPIRYYSDVKTLADGGKHLGKDNFFPSFVLSKDQVAAANMARLSVEYTEKSFYVPLNDILKNDLLQAMMKDYNQNNVDLFLASLSKPDFKINTPKTRDVYIYMPARMSLIFSTVASFSFVDLEIGEINKPFTFSAAYPLDVKNGEIYLSNGIVLSDDFRSFKINNSTISVNSIIEINSIKQGEYKITPIDDTAQFYIFYLKDSTIPYAQFILMDKTMFNSAYVQMFFLGNYDKNLYDLVINARDAKVFKLKF</sequence>
<evidence type="ECO:0000256" key="8">
    <source>
        <dbReference type="ARBA" id="ARBA00022676"/>
    </source>
</evidence>
<evidence type="ECO:0000256" key="6">
    <source>
        <dbReference type="ARBA" id="ARBA00022475"/>
    </source>
</evidence>
<evidence type="ECO:0000259" key="24">
    <source>
        <dbReference type="Pfam" id="PF21436"/>
    </source>
</evidence>
<dbReference type="EMBL" id="AABKAB010000001">
    <property type="protein sequence ID" value="EAH8156380.1"/>
    <property type="molecule type" value="Genomic_DNA"/>
</dbReference>
<evidence type="ECO:0000313" key="25">
    <source>
        <dbReference type="EMBL" id="EAH8156380.1"/>
    </source>
</evidence>
<evidence type="ECO:0000256" key="11">
    <source>
        <dbReference type="ARBA" id="ARBA00022723"/>
    </source>
</evidence>
<comment type="cofactor">
    <cofactor evidence="2">
        <name>Mg(2+)</name>
        <dbReference type="ChEBI" id="CHEBI:18420"/>
    </cofactor>
</comment>
<dbReference type="InterPro" id="IPR003674">
    <property type="entry name" value="Oligo_trans_STT3"/>
</dbReference>
<dbReference type="InterPro" id="IPR048999">
    <property type="entry name" value="STT3-PglB_core"/>
</dbReference>
<evidence type="ECO:0000256" key="21">
    <source>
        <dbReference type="ARBA" id="ARBA00078439"/>
    </source>
</evidence>
<keyword evidence="7" id="KW-0997">Cell inner membrane</keyword>
<dbReference type="Proteomes" id="UP000576616">
    <property type="component" value="Unassembled WGS sequence"/>
</dbReference>
<keyword evidence="9" id="KW-0808">Transferase</keyword>
<keyword evidence="10" id="KW-0812">Transmembrane</keyword>
<proteinExistence type="inferred from homology"/>
<keyword evidence="16" id="KW-0464">Manganese</keyword>
<evidence type="ECO:0000256" key="18">
    <source>
        <dbReference type="ARBA" id="ARBA00059686"/>
    </source>
</evidence>
<dbReference type="UniPathway" id="UPA00378"/>
<evidence type="ECO:0000256" key="2">
    <source>
        <dbReference type="ARBA" id="ARBA00001946"/>
    </source>
</evidence>
<dbReference type="Pfam" id="PF21436">
    <property type="entry name" value="STT3-PglB_core"/>
    <property type="match status" value="1"/>
</dbReference>
<name>A0A644SAM1_CAMCO</name>
<evidence type="ECO:0000313" key="26">
    <source>
        <dbReference type="Proteomes" id="UP000576616"/>
    </source>
</evidence>
<evidence type="ECO:0000256" key="15">
    <source>
        <dbReference type="ARBA" id="ARBA00023180"/>
    </source>
</evidence>
<evidence type="ECO:0000256" key="4">
    <source>
        <dbReference type="ARBA" id="ARBA00004922"/>
    </source>
</evidence>
<protein>
    <recommendedName>
        <fullName evidence="20">Undecaprenyl-diphosphooligosaccharide--protein glycotransferase</fullName>
        <ecNumber evidence="19">2.4.99.19</ecNumber>
    </recommendedName>
    <alternativeName>
        <fullName evidence="21">Protein glycosylation B</fullName>
    </alternativeName>
</protein>
<evidence type="ECO:0000256" key="9">
    <source>
        <dbReference type="ARBA" id="ARBA00022679"/>
    </source>
</evidence>
<comment type="subcellular location">
    <subcellularLocation>
        <location evidence="3">Cell inner membrane</location>
        <topology evidence="3">Multi-pass membrane protein</topology>
    </subcellularLocation>
</comment>
<evidence type="ECO:0000256" key="14">
    <source>
        <dbReference type="ARBA" id="ARBA00023136"/>
    </source>
</evidence>
<evidence type="ECO:0000256" key="16">
    <source>
        <dbReference type="ARBA" id="ARBA00023211"/>
    </source>
</evidence>
<dbReference type="GO" id="GO:0006487">
    <property type="term" value="P:protein N-linked glycosylation"/>
    <property type="evidence" value="ECO:0007669"/>
    <property type="project" value="UniProtKB-ARBA"/>
</dbReference>
<evidence type="ECO:0000256" key="17">
    <source>
        <dbReference type="ARBA" id="ARBA00050876"/>
    </source>
</evidence>
<evidence type="ECO:0000259" key="23">
    <source>
        <dbReference type="Pfam" id="PF18527"/>
    </source>
</evidence>
<dbReference type="InterPro" id="IPR048307">
    <property type="entry name" value="STT3_N"/>
</dbReference>
<keyword evidence="6" id="KW-1003">Cell membrane</keyword>
<dbReference type="PANTHER" id="PTHR13872:SF1">
    <property type="entry name" value="DOLICHYL-DIPHOSPHOOLIGOSACCHARIDE--PROTEIN GLYCOSYLTRANSFERASE SUBUNIT STT3B"/>
    <property type="match status" value="1"/>
</dbReference>
<keyword evidence="12" id="KW-0460">Magnesium</keyword>
<dbReference type="GO" id="GO:0004576">
    <property type="term" value="F:oligosaccharyl transferase activity"/>
    <property type="evidence" value="ECO:0007669"/>
    <property type="project" value="InterPro"/>
</dbReference>
<comment type="function">
    <text evidence="18">Oligosaccharyl transferase (OST) that catalyzes the initial transfer of a defined glycan (GalNAc(2)GlcGalNAc(3)Bac(NAc)(2) in eubacteria, where Bac(NAc)(2) is di-N-acetyl bacillosamine) from the lipid carrier undecaprenol-pyrophosphate to an asparagine residue within an Asp/Glu-Asn-X-Ser/Thr consensus motif in nascent polypeptide chains, the first step in protein N-glycosylation.</text>
</comment>
<feature type="domain" description="STT3/PglB/AglB core" evidence="24">
    <location>
        <begin position="451"/>
        <end position="585"/>
    </location>
</feature>
<keyword evidence="11" id="KW-0479">Metal-binding</keyword>
<comment type="similarity">
    <text evidence="5">Belongs to the STT3 family.</text>
</comment>
<dbReference type="AlphaFoldDB" id="A0A644SAM1"/>
<evidence type="ECO:0000256" key="13">
    <source>
        <dbReference type="ARBA" id="ARBA00022989"/>
    </source>
</evidence>
<accession>A0A644SAM1</accession>
<dbReference type="GO" id="GO:0005886">
    <property type="term" value="C:plasma membrane"/>
    <property type="evidence" value="ECO:0007669"/>
    <property type="project" value="UniProtKB-SubCell"/>
</dbReference>
<comment type="catalytic activity">
    <reaction evidence="17">
        <text>tritrans,heptacis-undecaprenyl diphosphooligosaccharide + [protein]-L-asparagine = tritrans,heptacis-undecaprenyl diphosphate + a glycoprotein with the oligosaccharide chain attached by N-beta-D-glycosyl linkage to protein L-asparagine.</text>
        <dbReference type="EC" id="2.4.99.19"/>
    </reaction>
</comment>
<dbReference type="Gene3D" id="3.40.1380.40">
    <property type="match status" value="1"/>
</dbReference>
<evidence type="ECO:0000256" key="10">
    <source>
        <dbReference type="ARBA" id="ARBA00022692"/>
    </source>
</evidence>
<feature type="domain" description="STT3 subunit PglB C-terminal" evidence="23">
    <location>
        <begin position="594"/>
        <end position="675"/>
    </location>
</feature>
<evidence type="ECO:0000256" key="7">
    <source>
        <dbReference type="ARBA" id="ARBA00022519"/>
    </source>
</evidence>
<evidence type="ECO:0000256" key="3">
    <source>
        <dbReference type="ARBA" id="ARBA00004429"/>
    </source>
</evidence>
<organism evidence="25 26">
    <name type="scientific">Campylobacter coli</name>
    <dbReference type="NCBI Taxonomy" id="195"/>
    <lineage>
        <taxon>Bacteria</taxon>
        <taxon>Pseudomonadati</taxon>
        <taxon>Campylobacterota</taxon>
        <taxon>Epsilonproteobacteria</taxon>
        <taxon>Campylobacterales</taxon>
        <taxon>Campylobacteraceae</taxon>
        <taxon>Campylobacter</taxon>
    </lineage>
</organism>
<dbReference type="EC" id="2.4.99.19" evidence="19"/>
<keyword evidence="13" id="KW-1133">Transmembrane helix</keyword>
<comment type="pathway">
    <text evidence="4">Protein modification; protein glycosylation.</text>
</comment>
<dbReference type="FunFam" id="3.40.1380.40:FF:000001">
    <property type="entry name" value="Undecaprenyl-diphosphooligosaccharide--protein glycotransferase"/>
    <property type="match status" value="1"/>
</dbReference>
<comment type="cofactor">
    <cofactor evidence="1">
        <name>Mn(2+)</name>
        <dbReference type="ChEBI" id="CHEBI:29035"/>
    </cofactor>
</comment>
<evidence type="ECO:0000256" key="5">
    <source>
        <dbReference type="ARBA" id="ARBA00010810"/>
    </source>
</evidence>
<dbReference type="InterPro" id="IPR041563">
    <property type="entry name" value="STT3_PglB_C"/>
</dbReference>
<keyword evidence="14" id="KW-0472">Membrane</keyword>
<keyword evidence="8" id="KW-0328">Glycosyltransferase</keyword>
<feature type="domain" description="Oligosaccharyl transferase STT3 N-terminal" evidence="22">
    <location>
        <begin position="12"/>
        <end position="425"/>
    </location>
</feature>
<gene>
    <name evidence="25" type="ORF">ES716_00240</name>
</gene>
<dbReference type="PANTHER" id="PTHR13872">
    <property type="entry name" value="DOLICHYL-DIPHOSPHOOLIGOSACCHARIDE--PROTEIN GLYCOSYLTRANSFERASE SUBUNIT"/>
    <property type="match status" value="1"/>
</dbReference>
<evidence type="ECO:0000259" key="22">
    <source>
        <dbReference type="Pfam" id="PF02516"/>
    </source>
</evidence>
<comment type="caution">
    <text evidence="25">The sequence shown here is derived from an EMBL/GenBank/DDBJ whole genome shotgun (WGS) entry which is preliminary data.</text>
</comment>
<dbReference type="Pfam" id="PF18527">
    <property type="entry name" value="STT3_PglB_C"/>
    <property type="match status" value="1"/>
</dbReference>
<reference evidence="25 26" key="1">
    <citation type="submission" date="2019-01" db="EMBL/GenBank/DDBJ databases">
        <authorList>
            <consortium name="PulseNet: The National Subtyping Network for Foodborne Disease Surveillance"/>
            <person name="Tarr C.L."/>
            <person name="Trees E."/>
            <person name="Katz L.S."/>
            <person name="Carleton-Romer H.A."/>
            <person name="Stroika S."/>
            <person name="Kucerova Z."/>
            <person name="Roache K.F."/>
            <person name="Sabol A.L."/>
            <person name="Besser J."/>
            <person name="Gerner-Smidt P."/>
        </authorList>
    </citation>
    <scope>NUCLEOTIDE SEQUENCE [LARGE SCALE GENOMIC DNA]</scope>
    <source>
        <strain evidence="25 26">PNUSAC007828</strain>
    </source>
</reference>
<evidence type="ECO:0000256" key="12">
    <source>
        <dbReference type="ARBA" id="ARBA00022842"/>
    </source>
</evidence>
<evidence type="ECO:0000256" key="20">
    <source>
        <dbReference type="ARBA" id="ARBA00071852"/>
    </source>
</evidence>
<dbReference type="Pfam" id="PF02516">
    <property type="entry name" value="STT3"/>
    <property type="match status" value="1"/>
</dbReference>
<dbReference type="GO" id="GO:0046872">
    <property type="term" value="F:metal ion binding"/>
    <property type="evidence" value="ECO:0007669"/>
    <property type="project" value="UniProtKB-KW"/>
</dbReference>
<evidence type="ECO:0000256" key="19">
    <source>
        <dbReference type="ARBA" id="ARBA00066500"/>
    </source>
</evidence>
<evidence type="ECO:0000256" key="1">
    <source>
        <dbReference type="ARBA" id="ARBA00001936"/>
    </source>
</evidence>